<reference evidence="8" key="1">
    <citation type="submission" date="2016-03" db="EMBL/GenBank/DDBJ databases">
        <authorList>
            <person name="Guldener U."/>
        </authorList>
    </citation>
    <scope>NUCLEOTIDE SEQUENCE [LARGE SCALE GENOMIC DNA]</scope>
</reference>
<gene>
    <name evidence="7" type="ORF">RSE6_11856</name>
</gene>
<keyword evidence="3 6" id="KW-0812">Transmembrane</keyword>
<sequence>MAPTGLHRSGILSSAPIPISTPLLAPQVRNSGYANHDNRSYSRHLLGLVIYRTGNYLSLIYAGVIMMTIGNGYIFSSPWTLWARASDYNQIIAGIGAGLLFQVPLIAIQASVHQDDMATGTATVGVIGTLVTASSVVIGGVMFQSSMDMKVPSLAEAANEPTEEHYGFTVQQRRRSDYFTGERNAR</sequence>
<name>A0A1E1MNZ1_RHYSE</name>
<feature type="transmembrane region" description="Helical" evidence="6">
    <location>
        <begin position="56"/>
        <end position="76"/>
    </location>
</feature>
<dbReference type="GO" id="GO:0005886">
    <property type="term" value="C:plasma membrane"/>
    <property type="evidence" value="ECO:0007669"/>
    <property type="project" value="TreeGrafter"/>
</dbReference>
<evidence type="ECO:0000256" key="4">
    <source>
        <dbReference type="ARBA" id="ARBA00022989"/>
    </source>
</evidence>
<dbReference type="PANTHER" id="PTHR23501">
    <property type="entry name" value="MAJOR FACILITATOR SUPERFAMILY"/>
    <property type="match status" value="1"/>
</dbReference>
<dbReference type="SUPFAM" id="SSF103473">
    <property type="entry name" value="MFS general substrate transporter"/>
    <property type="match status" value="1"/>
</dbReference>
<dbReference type="Proteomes" id="UP000177625">
    <property type="component" value="Unassembled WGS sequence"/>
</dbReference>
<evidence type="ECO:0000256" key="5">
    <source>
        <dbReference type="ARBA" id="ARBA00023136"/>
    </source>
</evidence>
<comment type="similarity">
    <text evidence="2">Belongs to the major facilitator superfamily. TCR/Tet family.</text>
</comment>
<evidence type="ECO:0000256" key="2">
    <source>
        <dbReference type="ARBA" id="ARBA00007520"/>
    </source>
</evidence>
<keyword evidence="8" id="KW-1185">Reference proteome</keyword>
<dbReference type="InterPro" id="IPR036259">
    <property type="entry name" value="MFS_trans_sf"/>
</dbReference>
<dbReference type="EMBL" id="FJVC01000451">
    <property type="protein sequence ID" value="CZT50803.1"/>
    <property type="molecule type" value="Genomic_DNA"/>
</dbReference>
<comment type="subcellular location">
    <subcellularLocation>
        <location evidence="1">Membrane</location>
        <topology evidence="1">Multi-pass membrane protein</topology>
    </subcellularLocation>
</comment>
<accession>A0A1E1MNZ1</accession>
<evidence type="ECO:0000256" key="1">
    <source>
        <dbReference type="ARBA" id="ARBA00004141"/>
    </source>
</evidence>
<keyword evidence="5 6" id="KW-0472">Membrane</keyword>
<feature type="transmembrane region" description="Helical" evidence="6">
    <location>
        <begin position="122"/>
        <end position="143"/>
    </location>
</feature>
<protein>
    <submittedName>
        <fullName evidence="7">Uncharacterized protein</fullName>
    </submittedName>
</protein>
<evidence type="ECO:0000313" key="7">
    <source>
        <dbReference type="EMBL" id="CZT50803.1"/>
    </source>
</evidence>
<evidence type="ECO:0000313" key="8">
    <source>
        <dbReference type="Proteomes" id="UP000177625"/>
    </source>
</evidence>
<dbReference type="GO" id="GO:0022857">
    <property type="term" value="F:transmembrane transporter activity"/>
    <property type="evidence" value="ECO:0007669"/>
    <property type="project" value="TreeGrafter"/>
</dbReference>
<dbReference type="AlphaFoldDB" id="A0A1E1MNZ1"/>
<evidence type="ECO:0000256" key="3">
    <source>
        <dbReference type="ARBA" id="ARBA00022692"/>
    </source>
</evidence>
<feature type="transmembrane region" description="Helical" evidence="6">
    <location>
        <begin position="88"/>
        <end position="110"/>
    </location>
</feature>
<keyword evidence="4 6" id="KW-1133">Transmembrane helix</keyword>
<organism evidence="7 8">
    <name type="scientific">Rhynchosporium secalis</name>
    <name type="common">Barley scald fungus</name>
    <dbReference type="NCBI Taxonomy" id="38038"/>
    <lineage>
        <taxon>Eukaryota</taxon>
        <taxon>Fungi</taxon>
        <taxon>Dikarya</taxon>
        <taxon>Ascomycota</taxon>
        <taxon>Pezizomycotina</taxon>
        <taxon>Leotiomycetes</taxon>
        <taxon>Helotiales</taxon>
        <taxon>Ploettnerulaceae</taxon>
        <taxon>Rhynchosporium</taxon>
    </lineage>
</organism>
<evidence type="ECO:0000256" key="6">
    <source>
        <dbReference type="SAM" id="Phobius"/>
    </source>
</evidence>
<dbReference type="PANTHER" id="PTHR23501:SF102">
    <property type="entry name" value="DRUG TRANSPORTER, PUTATIVE (AFU_ORTHOLOGUE AFUA_3G08530)-RELATED"/>
    <property type="match status" value="1"/>
</dbReference>
<proteinExistence type="inferred from homology"/>